<comment type="pathway">
    <text evidence="1">Mycotoxin biosynthesis.</text>
</comment>
<dbReference type="AlphaFoldDB" id="A0A9P8IHT5"/>
<organism evidence="3 4">
    <name type="scientific">Trichoglossum hirsutum</name>
    <dbReference type="NCBI Taxonomy" id="265104"/>
    <lineage>
        <taxon>Eukaryota</taxon>
        <taxon>Fungi</taxon>
        <taxon>Dikarya</taxon>
        <taxon>Ascomycota</taxon>
        <taxon>Pezizomycotina</taxon>
        <taxon>Geoglossomycetes</taxon>
        <taxon>Geoglossales</taxon>
        <taxon>Geoglossaceae</taxon>
        <taxon>Trichoglossum</taxon>
    </lineage>
</organism>
<dbReference type="EMBL" id="JAGHQM010002412">
    <property type="protein sequence ID" value="KAH0548684.1"/>
    <property type="molecule type" value="Genomic_DNA"/>
</dbReference>
<dbReference type="InterPro" id="IPR021765">
    <property type="entry name" value="UstYa-like"/>
</dbReference>
<evidence type="ECO:0000313" key="3">
    <source>
        <dbReference type="EMBL" id="KAH0548684.1"/>
    </source>
</evidence>
<dbReference type="Proteomes" id="UP000750711">
    <property type="component" value="Unassembled WGS sequence"/>
</dbReference>
<protein>
    <submittedName>
        <fullName evidence="3">Uncharacterized protein</fullName>
    </submittedName>
</protein>
<proteinExistence type="inferred from homology"/>
<name>A0A9P8IHT5_9PEZI</name>
<comment type="caution">
    <text evidence="3">The sequence shown here is derived from an EMBL/GenBank/DDBJ whole genome shotgun (WGS) entry which is preliminary data.</text>
</comment>
<dbReference type="GO" id="GO:0043386">
    <property type="term" value="P:mycotoxin biosynthetic process"/>
    <property type="evidence" value="ECO:0007669"/>
    <property type="project" value="InterPro"/>
</dbReference>
<evidence type="ECO:0000256" key="2">
    <source>
        <dbReference type="ARBA" id="ARBA00035112"/>
    </source>
</evidence>
<sequence length="272" mass="30274">MSPLPAIIAADSGAITTTKYHSLSEESLEKGETDAFIGGDPELTQRLAPQKRPWPWMLATFFLSVLSIALLVKPLGDTKCPPRNYATGFDTDLESVLPAVGLQKLRFTGGLTLAENKTLFREVVPGQVQYAGAPNAEIDKAWTDLLRGLEVVLEGDEARTVAGKTMEEPEGGKWRLSLDVYHSLHCVNEVRKALDMSYYHPPSHPAPYFYRIHVDHCIDYLRQAVQCHSDLTPLTYFRDDDTGATVPIFGAEHTCRDFGRIDEWALERSGLI</sequence>
<comment type="similarity">
    <text evidence="2">Belongs to the ustYa family.</text>
</comment>
<reference evidence="3" key="1">
    <citation type="submission" date="2021-03" db="EMBL/GenBank/DDBJ databases">
        <title>Comparative genomics and phylogenomic investigation of the class Geoglossomycetes provide insights into ecological specialization and systematics.</title>
        <authorList>
            <person name="Melie T."/>
            <person name="Pirro S."/>
            <person name="Miller A.N."/>
            <person name="Quandt A."/>
        </authorList>
    </citation>
    <scope>NUCLEOTIDE SEQUENCE</scope>
    <source>
        <strain evidence="3">CAQ_001_2017</strain>
    </source>
</reference>
<dbReference type="PANTHER" id="PTHR33365:SF4">
    <property type="entry name" value="CYCLOCHLOROTINE BIOSYNTHESIS PROTEIN O"/>
    <property type="match status" value="1"/>
</dbReference>
<evidence type="ECO:0000256" key="1">
    <source>
        <dbReference type="ARBA" id="ARBA00004685"/>
    </source>
</evidence>
<dbReference type="Pfam" id="PF11807">
    <property type="entry name" value="UstYa"/>
    <property type="match status" value="1"/>
</dbReference>
<evidence type="ECO:0000313" key="4">
    <source>
        <dbReference type="Proteomes" id="UP000750711"/>
    </source>
</evidence>
<keyword evidence="4" id="KW-1185">Reference proteome</keyword>
<dbReference type="PANTHER" id="PTHR33365">
    <property type="entry name" value="YALI0B05434P"/>
    <property type="match status" value="1"/>
</dbReference>
<accession>A0A9P8IHT5</accession>
<gene>
    <name evidence="3" type="ORF">GP486_007772</name>
</gene>